<evidence type="ECO:0000256" key="9">
    <source>
        <dbReference type="ARBA" id="ARBA00023125"/>
    </source>
</evidence>
<feature type="domain" description="RecA family profile 1" evidence="14">
    <location>
        <begin position="61"/>
        <end position="207"/>
    </location>
</feature>
<keyword evidence="10 11" id="KW-0234">DNA repair</keyword>
<dbReference type="EMBL" id="LBPX01000008">
    <property type="protein sequence ID" value="KKP67874.1"/>
    <property type="molecule type" value="Genomic_DNA"/>
</dbReference>
<dbReference type="NCBIfam" id="TIGR00416">
    <property type="entry name" value="sms"/>
    <property type="match status" value="1"/>
</dbReference>
<dbReference type="HAMAP" id="MF_01498">
    <property type="entry name" value="RadA_bact"/>
    <property type="match status" value="1"/>
</dbReference>
<dbReference type="InterPro" id="IPR004504">
    <property type="entry name" value="DNA_repair_RadA"/>
</dbReference>
<dbReference type="PATRIC" id="fig|1618485.3.peg.250"/>
<dbReference type="Pfam" id="PF18073">
    <property type="entry name" value="Zn_ribbon_LapB"/>
    <property type="match status" value="1"/>
</dbReference>
<dbReference type="Gene3D" id="3.30.230.10">
    <property type="match status" value="1"/>
</dbReference>
<evidence type="ECO:0000313" key="16">
    <source>
        <dbReference type="Proteomes" id="UP000034127"/>
    </source>
</evidence>
<dbReference type="PRINTS" id="PR01874">
    <property type="entry name" value="DNAREPAIRADA"/>
</dbReference>
<dbReference type="GO" id="GO:0016787">
    <property type="term" value="F:hydrolase activity"/>
    <property type="evidence" value="ECO:0007669"/>
    <property type="project" value="UniProtKB-KW"/>
</dbReference>
<dbReference type="GO" id="GO:0008270">
    <property type="term" value="F:zinc ion binding"/>
    <property type="evidence" value="ECO:0007669"/>
    <property type="project" value="UniProtKB-KW"/>
</dbReference>
<evidence type="ECO:0000256" key="8">
    <source>
        <dbReference type="ARBA" id="ARBA00023016"/>
    </source>
</evidence>
<dbReference type="SMART" id="SM00382">
    <property type="entry name" value="AAA"/>
    <property type="match status" value="1"/>
</dbReference>
<evidence type="ECO:0000256" key="7">
    <source>
        <dbReference type="ARBA" id="ARBA00022840"/>
    </source>
</evidence>
<dbReference type="InterPro" id="IPR020568">
    <property type="entry name" value="Ribosomal_Su5_D2-typ_SF"/>
</dbReference>
<dbReference type="GO" id="GO:0005829">
    <property type="term" value="C:cytosol"/>
    <property type="evidence" value="ECO:0007669"/>
    <property type="project" value="TreeGrafter"/>
</dbReference>
<dbReference type="GO" id="GO:0005524">
    <property type="term" value="F:ATP binding"/>
    <property type="evidence" value="ECO:0007669"/>
    <property type="project" value="UniProtKB-UniRule"/>
</dbReference>
<comment type="function">
    <text evidence="11">Plays a role in repairing double-strand DNA breaks, probably involving stabilizing or processing branched DNA or blocked replication forks.</text>
</comment>
<comment type="similarity">
    <text evidence="11 13">Belongs to the RecA family. RadA subfamily.</text>
</comment>
<comment type="domain">
    <text evidence="11">The middle region has homology to RecA with ATPase motifs including the RadA KNRFG motif, while the C-terminus is homologous to Lon protease.</text>
</comment>
<feature type="binding site" evidence="11">
    <location>
        <begin position="90"/>
        <end position="97"/>
    </location>
    <ligand>
        <name>ATP</name>
        <dbReference type="ChEBI" id="CHEBI:30616"/>
    </ligand>
</feature>
<comment type="function">
    <text evidence="13">DNA-dependent ATPase involved in processing of recombination intermediates, plays a role in repairing DNA breaks. Stimulates the branch migration of RecA-mediated strand transfer reactions, allowing the 3' invading strand to extend heteroduplex DNA faster. Binds ssDNA in the presence of ADP but not other nucleotides, has ATPase activity that is stimulated by ssDNA and various branched DNA structures, but inhibited by SSB. Does not have RecA's homology-searching function.</text>
</comment>
<dbReference type="PROSITE" id="PS50162">
    <property type="entry name" value="RECA_2"/>
    <property type="match status" value="1"/>
</dbReference>
<comment type="caution">
    <text evidence="15">The sequence shown here is derived from an EMBL/GenBank/DDBJ whole genome shotgun (WGS) entry which is preliminary data.</text>
</comment>
<evidence type="ECO:0000256" key="1">
    <source>
        <dbReference type="ARBA" id="ARBA00022723"/>
    </source>
</evidence>
<evidence type="ECO:0000256" key="11">
    <source>
        <dbReference type="HAMAP-Rule" id="MF_01498"/>
    </source>
</evidence>
<dbReference type="Pfam" id="PF06745">
    <property type="entry name" value="ATPase"/>
    <property type="match status" value="1"/>
</dbReference>
<dbReference type="InterPro" id="IPR027417">
    <property type="entry name" value="P-loop_NTPase"/>
</dbReference>
<keyword evidence="2 11" id="KW-0547">Nucleotide-binding</keyword>
<gene>
    <name evidence="11" type="primary">radA</name>
    <name evidence="15" type="ORF">UR63_C0008G0026</name>
</gene>
<keyword evidence="7 11" id="KW-0067">ATP-binding</keyword>
<dbReference type="InterPro" id="IPR014721">
    <property type="entry name" value="Ribsml_uS5_D2-typ_fold_subgr"/>
</dbReference>
<keyword evidence="5" id="KW-0378">Hydrolase</keyword>
<feature type="short sequence motif" description="RadA KNRFG motif" evidence="11">
    <location>
        <begin position="244"/>
        <end position="248"/>
    </location>
</feature>
<evidence type="ECO:0000256" key="2">
    <source>
        <dbReference type="ARBA" id="ARBA00022741"/>
    </source>
</evidence>
<keyword evidence="9 11" id="KW-0238">DNA-binding</keyword>
<dbReference type="SUPFAM" id="SSF54211">
    <property type="entry name" value="Ribosomal protein S5 domain 2-like"/>
    <property type="match status" value="1"/>
</dbReference>
<keyword evidence="4 13" id="KW-0863">Zinc-finger</keyword>
<evidence type="ECO:0000256" key="3">
    <source>
        <dbReference type="ARBA" id="ARBA00022763"/>
    </source>
</evidence>
<dbReference type="AlphaFoldDB" id="A0A0G0BEL9"/>
<evidence type="ECO:0000256" key="4">
    <source>
        <dbReference type="ARBA" id="ARBA00022771"/>
    </source>
</evidence>
<protein>
    <recommendedName>
        <fullName evidence="11 12">DNA repair protein RadA</fullName>
    </recommendedName>
</protein>
<dbReference type="Proteomes" id="UP000034127">
    <property type="component" value="Unassembled WGS sequence"/>
</dbReference>
<dbReference type="InterPro" id="IPR014774">
    <property type="entry name" value="KaiC-like_dom"/>
</dbReference>
<dbReference type="InterPro" id="IPR003593">
    <property type="entry name" value="AAA+_ATPase"/>
</dbReference>
<dbReference type="FunFam" id="3.40.50.300:FF:000050">
    <property type="entry name" value="DNA repair protein RadA"/>
    <property type="match status" value="1"/>
</dbReference>
<reference evidence="15 16" key="1">
    <citation type="journal article" date="2015" name="Nature">
        <title>rRNA introns, odd ribosomes, and small enigmatic genomes across a large radiation of phyla.</title>
        <authorList>
            <person name="Brown C.T."/>
            <person name="Hug L.A."/>
            <person name="Thomas B.C."/>
            <person name="Sharon I."/>
            <person name="Castelle C.J."/>
            <person name="Singh A."/>
            <person name="Wilkins M.J."/>
            <person name="Williams K.H."/>
            <person name="Banfield J.F."/>
        </authorList>
    </citation>
    <scope>NUCLEOTIDE SEQUENCE [LARGE SCALE GENOMIC DNA]</scope>
</reference>
<evidence type="ECO:0000256" key="13">
    <source>
        <dbReference type="RuleBase" id="RU003555"/>
    </source>
</evidence>
<evidence type="ECO:0000256" key="12">
    <source>
        <dbReference type="NCBIfam" id="TIGR00416"/>
    </source>
</evidence>
<keyword evidence="8 11" id="KW-0346">Stress response</keyword>
<organism evidence="15 16">
    <name type="scientific">Candidatus Roizmanbacteria bacterium GW2011_GWC2_35_12</name>
    <dbReference type="NCBI Taxonomy" id="1618485"/>
    <lineage>
        <taxon>Bacteria</taxon>
        <taxon>Candidatus Roizmaniibacteriota</taxon>
    </lineage>
</organism>
<accession>A0A0G0BEL9</accession>
<evidence type="ECO:0000259" key="14">
    <source>
        <dbReference type="PROSITE" id="PS50162"/>
    </source>
</evidence>
<evidence type="ECO:0000256" key="5">
    <source>
        <dbReference type="ARBA" id="ARBA00022801"/>
    </source>
</evidence>
<dbReference type="PANTHER" id="PTHR32472:SF10">
    <property type="entry name" value="DNA REPAIR PROTEIN RADA-LIKE PROTEIN"/>
    <property type="match status" value="1"/>
</dbReference>
<keyword evidence="3 11" id="KW-0227">DNA damage</keyword>
<dbReference type="GO" id="GO:0003684">
    <property type="term" value="F:damaged DNA binding"/>
    <property type="evidence" value="ECO:0007669"/>
    <property type="project" value="InterPro"/>
</dbReference>
<dbReference type="GO" id="GO:0000725">
    <property type="term" value="P:recombinational repair"/>
    <property type="evidence" value="ECO:0007669"/>
    <property type="project" value="UniProtKB-UniRule"/>
</dbReference>
<keyword evidence="1 11" id="KW-0479">Metal-binding</keyword>
<dbReference type="SUPFAM" id="SSF52540">
    <property type="entry name" value="P-loop containing nucleoside triphosphate hydrolases"/>
    <property type="match status" value="1"/>
</dbReference>
<evidence type="ECO:0000256" key="10">
    <source>
        <dbReference type="ARBA" id="ARBA00023204"/>
    </source>
</evidence>
<dbReference type="Gene3D" id="3.40.50.300">
    <property type="entry name" value="P-loop containing nucleotide triphosphate hydrolases"/>
    <property type="match status" value="1"/>
</dbReference>
<dbReference type="InterPro" id="IPR020588">
    <property type="entry name" value="RecA_ATP-bd"/>
</dbReference>
<feature type="region of interest" description="Lon-protease-like" evidence="11">
    <location>
        <begin position="342"/>
        <end position="428"/>
    </location>
</feature>
<name>A0A0G0BEL9_9BACT</name>
<dbReference type="InterPro" id="IPR041166">
    <property type="entry name" value="Rubredoxin_2"/>
</dbReference>
<dbReference type="PANTHER" id="PTHR32472">
    <property type="entry name" value="DNA REPAIR PROTEIN RADA"/>
    <property type="match status" value="1"/>
</dbReference>
<keyword evidence="6 13" id="KW-0862">Zinc</keyword>
<dbReference type="GO" id="GO:0140664">
    <property type="term" value="F:ATP-dependent DNA damage sensor activity"/>
    <property type="evidence" value="ECO:0007669"/>
    <property type="project" value="InterPro"/>
</dbReference>
<evidence type="ECO:0000256" key="6">
    <source>
        <dbReference type="ARBA" id="ARBA00022833"/>
    </source>
</evidence>
<sequence>MAFFVCKNCGYGSASWYGKCPDCGGWNTLVDKPEFNKNPSKKSESTRKITITPFNKITSKNQARIKTGLYELDRVLGSGFVPGEVILLTGEPGIGKSTLILQALKNINVLYISGEESGEQVKSRADRLKINLDKFLFSNDLQVEGIIESVSTLEVKPEVIAIDSIQTIYSKSIEGAASGVSQLKEVTKLLVNFAKTNNLTVILIGHITKGGEIAGPKTVEHFVDCVLAFEGEKISNYRLIRASKNRFGSTDEIGIFEMTPSGLKEVTNPLVFLENEKNLIAGKSVIGVTEGQRSLFFEIQTLVVPTALAVPRRVVKGLDFNKVQLLLAVVTKFLNLPLDRFDIYVNVIGGVTIKNTASDLGLIASLISSFKNTPLPKNTIFTGEVGLQGEVRKAVAEEKIITEARRLGFKKIFSSKMMKNIKELKTLI</sequence>
<proteinExistence type="inferred from homology"/>
<evidence type="ECO:0000313" key="15">
    <source>
        <dbReference type="EMBL" id="KKP67874.1"/>
    </source>
</evidence>